<dbReference type="Proteomes" id="UP000006643">
    <property type="component" value="Unassembled WGS sequence"/>
</dbReference>
<evidence type="ECO:0000313" key="3">
    <source>
        <dbReference type="Proteomes" id="UP000006643"/>
    </source>
</evidence>
<reference evidence="3" key="1">
    <citation type="journal article" date="2009" name="Nature">
        <title>Genome sequence and analysis of the Irish potato famine pathogen Phytophthora infestans.</title>
        <authorList>
            <consortium name="The Broad Institute Genome Sequencing Platform"/>
            <person name="Haas B.J."/>
            <person name="Kamoun S."/>
            <person name="Zody M.C."/>
            <person name="Jiang R.H."/>
            <person name="Handsaker R.E."/>
            <person name="Cano L.M."/>
            <person name="Grabherr M."/>
            <person name="Kodira C.D."/>
            <person name="Raffaele S."/>
            <person name="Torto-Alalibo T."/>
            <person name="Bozkurt T.O."/>
            <person name="Ah-Fong A.M."/>
            <person name="Alvarado L."/>
            <person name="Anderson V.L."/>
            <person name="Armstrong M.R."/>
            <person name="Avrova A."/>
            <person name="Baxter L."/>
            <person name="Beynon J."/>
            <person name="Boevink P.C."/>
            <person name="Bollmann S.R."/>
            <person name="Bos J.I."/>
            <person name="Bulone V."/>
            <person name="Cai G."/>
            <person name="Cakir C."/>
            <person name="Carrington J.C."/>
            <person name="Chawner M."/>
            <person name="Conti L."/>
            <person name="Costanzo S."/>
            <person name="Ewan R."/>
            <person name="Fahlgren N."/>
            <person name="Fischbach M.A."/>
            <person name="Fugelstad J."/>
            <person name="Gilroy E.M."/>
            <person name="Gnerre S."/>
            <person name="Green P.J."/>
            <person name="Grenville-Briggs L.J."/>
            <person name="Griffith J."/>
            <person name="Grunwald N.J."/>
            <person name="Horn K."/>
            <person name="Horner N.R."/>
            <person name="Hu C.H."/>
            <person name="Huitema E."/>
            <person name="Jeong D.H."/>
            <person name="Jones A.M."/>
            <person name="Jones J.D."/>
            <person name="Jones R.W."/>
            <person name="Karlsson E.K."/>
            <person name="Kunjeti S.G."/>
            <person name="Lamour K."/>
            <person name="Liu Z."/>
            <person name="Ma L."/>
            <person name="Maclean D."/>
            <person name="Chibucos M.C."/>
            <person name="McDonald H."/>
            <person name="McWalters J."/>
            <person name="Meijer H.J."/>
            <person name="Morgan W."/>
            <person name="Morris P.F."/>
            <person name="Munro C.A."/>
            <person name="O'Neill K."/>
            <person name="Ospina-Giraldo M."/>
            <person name="Pinzon A."/>
            <person name="Pritchard L."/>
            <person name="Ramsahoye B."/>
            <person name="Ren Q."/>
            <person name="Restrepo S."/>
            <person name="Roy S."/>
            <person name="Sadanandom A."/>
            <person name="Savidor A."/>
            <person name="Schornack S."/>
            <person name="Schwartz D.C."/>
            <person name="Schumann U.D."/>
            <person name="Schwessinger B."/>
            <person name="Seyer L."/>
            <person name="Sharpe T."/>
            <person name="Silvar C."/>
            <person name="Song J."/>
            <person name="Studholme D.J."/>
            <person name="Sykes S."/>
            <person name="Thines M."/>
            <person name="van de Vondervoort P.J."/>
            <person name="Phuntumart V."/>
            <person name="Wawra S."/>
            <person name="Weide R."/>
            <person name="Win J."/>
            <person name="Young C."/>
            <person name="Zhou S."/>
            <person name="Fry W."/>
            <person name="Meyers B.C."/>
            <person name="van West P."/>
            <person name="Ristaino J."/>
            <person name="Govers F."/>
            <person name="Birch P.R."/>
            <person name="Whisson S.C."/>
            <person name="Judelson H.S."/>
            <person name="Nusbaum C."/>
        </authorList>
    </citation>
    <scope>NUCLEOTIDE SEQUENCE [LARGE SCALE GENOMIC DNA]</scope>
    <source>
        <strain evidence="3">T30-4</strain>
    </source>
</reference>
<evidence type="ECO:0000256" key="1">
    <source>
        <dbReference type="SAM" id="MobiDB-lite"/>
    </source>
</evidence>
<name>D0NSR3_PHYIT</name>
<gene>
    <name evidence="2" type="ORF">PITG_16049</name>
</gene>
<protein>
    <submittedName>
        <fullName evidence="2">Uncharacterized protein</fullName>
    </submittedName>
</protein>
<dbReference type="VEuPathDB" id="FungiDB:PITG_16049"/>
<dbReference type="InParanoid" id="D0NSR3"/>
<dbReference type="GeneID" id="9473838"/>
<proteinExistence type="predicted"/>
<accession>D0NSR3</accession>
<sequence>MSGLSASELPPELLPGDVIEYYSRHFVIDDPRGHRSAVVLSIDGTSGVPRLRRGTNFMRRRQDLQEVCYVMRATKGTEIRPGSATDHASDPTSEQSEADPAVPSAEEKEEEETPNQTSTDVDLLEAEKYVKTAPTRWMCKKIRHQAKKRAGMWSVFRSPKRRH</sequence>
<dbReference type="RefSeq" id="XP_002897825.1">
    <property type="nucleotide sequence ID" value="XM_002897779.1"/>
</dbReference>
<dbReference type="EMBL" id="DS028158">
    <property type="protein sequence ID" value="EEY64625.1"/>
    <property type="molecule type" value="Genomic_DNA"/>
</dbReference>
<dbReference type="HOGENOM" id="CLU_1630286_0_0_1"/>
<dbReference type="OrthoDB" id="101429at2759"/>
<feature type="region of interest" description="Disordered" evidence="1">
    <location>
        <begin position="75"/>
        <end position="123"/>
    </location>
</feature>
<organism evidence="2 3">
    <name type="scientific">Phytophthora infestans (strain T30-4)</name>
    <name type="common">Potato late blight agent</name>
    <dbReference type="NCBI Taxonomy" id="403677"/>
    <lineage>
        <taxon>Eukaryota</taxon>
        <taxon>Sar</taxon>
        <taxon>Stramenopiles</taxon>
        <taxon>Oomycota</taxon>
        <taxon>Peronosporomycetes</taxon>
        <taxon>Peronosporales</taxon>
        <taxon>Peronosporaceae</taxon>
        <taxon>Phytophthora</taxon>
    </lineage>
</organism>
<keyword evidence="3" id="KW-1185">Reference proteome</keyword>
<evidence type="ECO:0000313" key="2">
    <source>
        <dbReference type="EMBL" id="EEY64625.1"/>
    </source>
</evidence>
<dbReference type="AlphaFoldDB" id="D0NSR3"/>
<dbReference type="KEGG" id="pif:PITG_16049"/>